<evidence type="ECO:0000256" key="2">
    <source>
        <dbReference type="ARBA" id="ARBA00007246"/>
    </source>
</evidence>
<evidence type="ECO:0000313" key="12">
    <source>
        <dbReference type="EMBL" id="MFC1851593.1"/>
    </source>
</evidence>
<evidence type="ECO:0000259" key="11">
    <source>
        <dbReference type="Pfam" id="PF21687"/>
    </source>
</evidence>
<protein>
    <submittedName>
        <fullName evidence="12">General secretion pathway protein GspK</fullName>
    </submittedName>
</protein>
<keyword evidence="4" id="KW-1003">Cell membrane</keyword>
<sequence length="402" mass="46206">MSEKRTLSLRLRACRSVISFLSLRKQIIPRNSRGIALLIVMWVIIILFVIVTEFCFTMRSELTITKNLKEETECYYLAYAGVQAAFYELLSSFNNVYRDAEGNLILEDKSKSQISHKDANTGDTYIERLDVKPPRRTAIPLGRGYFSYLLTDEDSKVNINRVVRADNRPGTPYQSLRTLFLNSGVEPGVVIDTIMDSIIDWRDSNKEHHLNGAEDDWYEANYRQQGYDHPYKAKNGSFDTVEELLMVRGITKEILYGTEKARQLFGPDALTDPDSDEILYTGVIQFISVFNVGRRINRNTASDAVIEAMYPETATEILMKRETNNGRYNDRLVSSYYTIISTGYLPYTDTIHTIRVTVWRRGRGSNANLQMQFWKDNEFELFAPIQFPSDDPEDDNFSPGSK</sequence>
<keyword evidence="5" id="KW-0997">Cell inner membrane</keyword>
<dbReference type="PANTHER" id="PTHR38831:SF2">
    <property type="entry name" value="TYPE II SECRETION SYSTEM PROTEIN K"/>
    <property type="match status" value="1"/>
</dbReference>
<organism evidence="12 13">
    <name type="scientific">candidate division CSSED10-310 bacterium</name>
    <dbReference type="NCBI Taxonomy" id="2855610"/>
    <lineage>
        <taxon>Bacteria</taxon>
        <taxon>Bacteria division CSSED10-310</taxon>
    </lineage>
</organism>
<keyword evidence="6 10" id="KW-0812">Transmembrane</keyword>
<evidence type="ECO:0000256" key="7">
    <source>
        <dbReference type="ARBA" id="ARBA00022927"/>
    </source>
</evidence>
<reference evidence="12 13" key="1">
    <citation type="submission" date="2024-09" db="EMBL/GenBank/DDBJ databases">
        <title>Laminarin stimulates single cell rates of sulfate reduction while oxygen inhibits transcriptomic activity in coastal marine sediment.</title>
        <authorList>
            <person name="Lindsay M."/>
            <person name="Orcutt B."/>
            <person name="Emerson D."/>
            <person name="Stepanauskas R."/>
            <person name="D'Angelo T."/>
        </authorList>
    </citation>
    <scope>NUCLEOTIDE SEQUENCE [LARGE SCALE GENOMIC DNA]</scope>
    <source>
        <strain evidence="12">SAG AM-311-K15</strain>
    </source>
</reference>
<keyword evidence="7" id="KW-0653">Protein transport</keyword>
<comment type="subcellular location">
    <subcellularLocation>
        <location evidence="1">Cell inner membrane</location>
    </subcellularLocation>
</comment>
<comment type="caution">
    <text evidence="12">The sequence shown here is derived from an EMBL/GenBank/DDBJ whole genome shotgun (WGS) entry which is preliminary data.</text>
</comment>
<evidence type="ECO:0000256" key="3">
    <source>
        <dbReference type="ARBA" id="ARBA00022448"/>
    </source>
</evidence>
<evidence type="ECO:0000256" key="9">
    <source>
        <dbReference type="ARBA" id="ARBA00023136"/>
    </source>
</evidence>
<keyword evidence="3" id="KW-0813">Transport</keyword>
<evidence type="ECO:0000256" key="10">
    <source>
        <dbReference type="SAM" id="Phobius"/>
    </source>
</evidence>
<evidence type="ECO:0000256" key="4">
    <source>
        <dbReference type="ARBA" id="ARBA00022475"/>
    </source>
</evidence>
<evidence type="ECO:0000256" key="8">
    <source>
        <dbReference type="ARBA" id="ARBA00022989"/>
    </source>
</evidence>
<feature type="domain" description="T2SS protein K first SAM-like" evidence="11">
    <location>
        <begin position="156"/>
        <end position="255"/>
    </location>
</feature>
<dbReference type="Gene3D" id="1.10.40.60">
    <property type="entry name" value="EpsJ-like"/>
    <property type="match status" value="1"/>
</dbReference>
<dbReference type="PANTHER" id="PTHR38831">
    <property type="entry name" value="TYPE II SECRETION SYSTEM PROTEIN K"/>
    <property type="match status" value="1"/>
</dbReference>
<dbReference type="Pfam" id="PF21687">
    <property type="entry name" value="T2SSK_1st"/>
    <property type="match status" value="1"/>
</dbReference>
<comment type="similarity">
    <text evidence="2">Belongs to the GSP K family.</text>
</comment>
<dbReference type="InterPro" id="IPR049031">
    <property type="entry name" value="T2SSK_SAM-like_1st"/>
</dbReference>
<evidence type="ECO:0000256" key="5">
    <source>
        <dbReference type="ARBA" id="ARBA00022519"/>
    </source>
</evidence>
<dbReference type="Proteomes" id="UP001594351">
    <property type="component" value="Unassembled WGS sequence"/>
</dbReference>
<accession>A0ABV6YZU1</accession>
<feature type="transmembrane region" description="Helical" evidence="10">
    <location>
        <begin position="34"/>
        <end position="51"/>
    </location>
</feature>
<keyword evidence="8 10" id="KW-1133">Transmembrane helix</keyword>
<evidence type="ECO:0000256" key="6">
    <source>
        <dbReference type="ARBA" id="ARBA00022692"/>
    </source>
</evidence>
<keyword evidence="13" id="KW-1185">Reference proteome</keyword>
<dbReference type="EMBL" id="JBHPBY010000205">
    <property type="protein sequence ID" value="MFC1851593.1"/>
    <property type="molecule type" value="Genomic_DNA"/>
</dbReference>
<proteinExistence type="inferred from homology"/>
<evidence type="ECO:0000313" key="13">
    <source>
        <dbReference type="Proteomes" id="UP001594351"/>
    </source>
</evidence>
<keyword evidence="9 10" id="KW-0472">Membrane</keyword>
<name>A0ABV6YZU1_UNCC1</name>
<dbReference type="SUPFAM" id="SSF158544">
    <property type="entry name" value="GspK insert domain-like"/>
    <property type="match status" value="1"/>
</dbReference>
<gene>
    <name evidence="12" type="ORF">ACFL27_15490</name>
</gene>
<dbReference type="InterPro" id="IPR005628">
    <property type="entry name" value="GspK"/>
</dbReference>
<evidence type="ECO:0000256" key="1">
    <source>
        <dbReference type="ARBA" id="ARBA00004533"/>
    </source>
</evidence>
<dbReference type="InterPro" id="IPR038072">
    <property type="entry name" value="GspK_central_sf"/>
</dbReference>